<proteinExistence type="predicted"/>
<evidence type="ECO:0000313" key="1">
    <source>
        <dbReference type="EMBL" id="CAB3808950.1"/>
    </source>
</evidence>
<gene>
    <name evidence="1" type="ORF">LMG28614_06922</name>
</gene>
<dbReference type="AlphaFoldDB" id="A0A6S7BYU5"/>
<reference evidence="1 2" key="1">
    <citation type="submission" date="2020-04" db="EMBL/GenBank/DDBJ databases">
        <authorList>
            <person name="De Canck E."/>
        </authorList>
    </citation>
    <scope>NUCLEOTIDE SEQUENCE [LARGE SCALE GENOMIC DNA]</scope>
    <source>
        <strain evidence="1 2">LMG 28614</strain>
    </source>
</reference>
<organism evidence="1 2">
    <name type="scientific">Paraburkholderia ultramafica</name>
    <dbReference type="NCBI Taxonomy" id="1544867"/>
    <lineage>
        <taxon>Bacteria</taxon>
        <taxon>Pseudomonadati</taxon>
        <taxon>Pseudomonadota</taxon>
        <taxon>Betaproteobacteria</taxon>
        <taxon>Burkholderiales</taxon>
        <taxon>Burkholderiaceae</taxon>
        <taxon>Paraburkholderia</taxon>
    </lineage>
</organism>
<dbReference type="EMBL" id="CADIKK010000064">
    <property type="protein sequence ID" value="CAB3808950.1"/>
    <property type="molecule type" value="Genomic_DNA"/>
</dbReference>
<accession>A0A6S7BYU5</accession>
<dbReference type="Proteomes" id="UP000494365">
    <property type="component" value="Unassembled WGS sequence"/>
</dbReference>
<sequence length="44" mass="5100">MTRPHGVADAGVRRAIVESVDEHRRQLRSTVKWINLVSLTRKLF</sequence>
<evidence type="ECO:0000313" key="2">
    <source>
        <dbReference type="Proteomes" id="UP000494365"/>
    </source>
</evidence>
<dbReference type="RefSeq" id="WP_281363693.1">
    <property type="nucleotide sequence ID" value="NZ_CADIKK010000064.1"/>
</dbReference>
<protein>
    <submittedName>
        <fullName evidence="1">Uncharacterized protein</fullName>
    </submittedName>
</protein>
<name>A0A6S7BYU5_9BURK</name>
<keyword evidence="2" id="KW-1185">Reference proteome</keyword>